<accession>A0A422QCQ6</accession>
<feature type="compositionally biased region" description="Low complexity" evidence="1">
    <location>
        <begin position="116"/>
        <end position="131"/>
    </location>
</feature>
<evidence type="ECO:0000313" key="3">
    <source>
        <dbReference type="Proteomes" id="UP000284403"/>
    </source>
</evidence>
<dbReference type="RefSeq" id="XP_029232935.1">
    <property type="nucleotide sequence ID" value="XM_029367062.1"/>
</dbReference>
<dbReference type="AlphaFoldDB" id="A0A422QCQ6"/>
<name>A0A422QCQ6_9TRYP</name>
<sequence>MQVKLPTTTTAPAQKKSCGRVEQDFLGSTPTPLPQALTPRQPPRLPLVTSHLGSATMDGVRRQTPRRRTPRRHRAGHLRGVRLGHPRHPHRGTPGRHRTSLGWRRTRSRPEGRLVATAAPLASPASSSSSSNGPLRYRQ</sequence>
<feature type="compositionally biased region" description="Polar residues" evidence="1">
    <location>
        <begin position="1"/>
        <end position="12"/>
    </location>
</feature>
<feature type="region of interest" description="Disordered" evidence="1">
    <location>
        <begin position="1"/>
        <end position="139"/>
    </location>
</feature>
<proteinExistence type="predicted"/>
<evidence type="ECO:0000256" key="1">
    <source>
        <dbReference type="SAM" id="MobiDB-lite"/>
    </source>
</evidence>
<feature type="compositionally biased region" description="Basic residues" evidence="1">
    <location>
        <begin position="63"/>
        <end position="107"/>
    </location>
</feature>
<evidence type="ECO:0000313" key="2">
    <source>
        <dbReference type="EMBL" id="RNF27729.1"/>
    </source>
</evidence>
<organism evidence="2 3">
    <name type="scientific">Trypanosoma conorhini</name>
    <dbReference type="NCBI Taxonomy" id="83891"/>
    <lineage>
        <taxon>Eukaryota</taxon>
        <taxon>Discoba</taxon>
        <taxon>Euglenozoa</taxon>
        <taxon>Kinetoplastea</taxon>
        <taxon>Metakinetoplastina</taxon>
        <taxon>Trypanosomatida</taxon>
        <taxon>Trypanosomatidae</taxon>
        <taxon>Trypanosoma</taxon>
    </lineage>
</organism>
<comment type="caution">
    <text evidence="2">The sequence shown here is derived from an EMBL/GenBank/DDBJ whole genome shotgun (WGS) entry which is preliminary data.</text>
</comment>
<keyword evidence="3" id="KW-1185">Reference proteome</keyword>
<protein>
    <submittedName>
        <fullName evidence="2">Uncharacterized protein</fullName>
    </submittedName>
</protein>
<dbReference type="GeneID" id="40313724"/>
<gene>
    <name evidence="2" type="ORF">Tco025E_00113</name>
</gene>
<dbReference type="Proteomes" id="UP000284403">
    <property type="component" value="Unassembled WGS sequence"/>
</dbReference>
<reference evidence="2 3" key="1">
    <citation type="journal article" date="2018" name="BMC Genomics">
        <title>Genomic comparison of Trypanosoma conorhini and Trypanosoma rangeli to Trypanosoma cruzi strains of high and low virulence.</title>
        <authorList>
            <person name="Bradwell K.R."/>
            <person name="Koparde V.N."/>
            <person name="Matveyev A.V."/>
            <person name="Serrano M.G."/>
            <person name="Alves J.M."/>
            <person name="Parikh H."/>
            <person name="Huang B."/>
            <person name="Lee V."/>
            <person name="Espinosa-Alvarez O."/>
            <person name="Ortiz P.A."/>
            <person name="Costa-Martins A.G."/>
            <person name="Teixeira M.M."/>
            <person name="Buck G.A."/>
        </authorList>
    </citation>
    <scope>NUCLEOTIDE SEQUENCE [LARGE SCALE GENOMIC DNA]</scope>
    <source>
        <strain evidence="2 3">025E</strain>
    </source>
</reference>
<dbReference type="EMBL" id="MKKU01000001">
    <property type="protein sequence ID" value="RNF27729.1"/>
    <property type="molecule type" value="Genomic_DNA"/>
</dbReference>